<comment type="caution">
    <text evidence="3">The sequence shown here is derived from an EMBL/GenBank/DDBJ whole genome shotgun (WGS) entry which is preliminary data.</text>
</comment>
<proteinExistence type="predicted"/>
<dbReference type="Proteomes" id="UP000735874">
    <property type="component" value="Unassembled WGS sequence"/>
</dbReference>
<reference evidence="3" key="1">
    <citation type="submission" date="2018-10" db="EMBL/GenBank/DDBJ databases">
        <title>Effector identification in a new, highly contiguous assembly of the strawberry crown rot pathogen Phytophthora cactorum.</title>
        <authorList>
            <person name="Armitage A.D."/>
            <person name="Nellist C.F."/>
            <person name="Bates H."/>
            <person name="Vickerstaff R.J."/>
            <person name="Harrison R.J."/>
        </authorList>
    </citation>
    <scope>NUCLEOTIDE SEQUENCE</scope>
    <source>
        <strain evidence="1">15-7</strain>
        <strain evidence="2">4040</strain>
        <strain evidence="3">P415</strain>
    </source>
</reference>
<dbReference type="EMBL" id="RCMK01000878">
    <property type="protein sequence ID" value="KAG2909163.1"/>
    <property type="molecule type" value="Genomic_DNA"/>
</dbReference>
<dbReference type="EMBL" id="RCMG01000344">
    <property type="protein sequence ID" value="KAG2856196.1"/>
    <property type="molecule type" value="Genomic_DNA"/>
</dbReference>
<dbReference type="Proteomes" id="UP000736787">
    <property type="component" value="Unassembled WGS sequence"/>
</dbReference>
<evidence type="ECO:0000313" key="4">
    <source>
        <dbReference type="Proteomes" id="UP000697107"/>
    </source>
</evidence>
<dbReference type="AlphaFoldDB" id="A0A8T1FVT9"/>
<organism evidence="3 4">
    <name type="scientific">Phytophthora cactorum</name>
    <dbReference type="NCBI Taxonomy" id="29920"/>
    <lineage>
        <taxon>Eukaryota</taxon>
        <taxon>Sar</taxon>
        <taxon>Stramenopiles</taxon>
        <taxon>Oomycota</taxon>
        <taxon>Peronosporomycetes</taxon>
        <taxon>Peronosporales</taxon>
        <taxon>Peronosporaceae</taxon>
        <taxon>Phytophthora</taxon>
    </lineage>
</organism>
<dbReference type="Proteomes" id="UP000697107">
    <property type="component" value="Unassembled WGS sequence"/>
</dbReference>
<sequence length="69" mass="7937">MSQQDKVRPTNTIPFRMAKIRRIHCVIPVRYHGDSVPEPSQFSIVQLMLLAQGNFTNATLKPACVFYQF</sequence>
<accession>A0A8T1FVT9</accession>
<evidence type="ECO:0000313" key="2">
    <source>
        <dbReference type="EMBL" id="KAG2909163.1"/>
    </source>
</evidence>
<gene>
    <name evidence="1" type="ORF">PC113_g11802</name>
    <name evidence="2" type="ORF">PC117_g19749</name>
    <name evidence="3" type="ORF">PC118_g11085</name>
</gene>
<evidence type="ECO:0000313" key="1">
    <source>
        <dbReference type="EMBL" id="KAG2856196.1"/>
    </source>
</evidence>
<protein>
    <submittedName>
        <fullName evidence="3">Uncharacterized protein</fullName>
    </submittedName>
</protein>
<name>A0A8T1FVT9_9STRA</name>
<dbReference type="EMBL" id="RCML01000330">
    <property type="protein sequence ID" value="KAG2980592.1"/>
    <property type="molecule type" value="Genomic_DNA"/>
</dbReference>
<evidence type="ECO:0000313" key="3">
    <source>
        <dbReference type="EMBL" id="KAG2980592.1"/>
    </source>
</evidence>